<gene>
    <name evidence="2" type="ORF">SLS59_001843</name>
</gene>
<dbReference type="Gene3D" id="3.40.630.30">
    <property type="match status" value="1"/>
</dbReference>
<dbReference type="Proteomes" id="UP001521222">
    <property type="component" value="Unassembled WGS sequence"/>
</dbReference>
<evidence type="ECO:0000259" key="1">
    <source>
        <dbReference type="PROSITE" id="PS51186"/>
    </source>
</evidence>
<sequence>MTIIVRPCSDDELHRASAIEALAYADNPLNPILFPGPFPADSSRKRAEQLAQMRKDDPTVFFLQAIDTDIGHLHMLHTDPEFQGHGAGSALMEWGKQKADELGVPIYLESSDKGHRFYQKHGFKDVEVLDIDLSSFGGPVHKQPLMIYEPSKTQ</sequence>
<feature type="domain" description="N-acetyltransferase" evidence="1">
    <location>
        <begin position="3"/>
        <end position="151"/>
    </location>
</feature>
<dbReference type="InterPro" id="IPR052523">
    <property type="entry name" value="Trichothecene_AcTrans"/>
</dbReference>
<protein>
    <recommendedName>
        <fullName evidence="1">N-acetyltransferase domain-containing protein</fullName>
    </recommendedName>
</protein>
<dbReference type="Pfam" id="PF13508">
    <property type="entry name" value="Acetyltransf_7"/>
    <property type="match status" value="1"/>
</dbReference>
<name>A0ABR3RWP5_9PLEO</name>
<reference evidence="2 3" key="1">
    <citation type="submission" date="2024-02" db="EMBL/GenBank/DDBJ databases">
        <title>De novo assembly and annotation of 12 fungi associated with fruit tree decline syndrome in Ontario, Canada.</title>
        <authorList>
            <person name="Sulman M."/>
            <person name="Ellouze W."/>
            <person name="Ilyukhin E."/>
        </authorList>
    </citation>
    <scope>NUCLEOTIDE SEQUENCE [LARGE SCALE GENOMIC DNA]</scope>
    <source>
        <strain evidence="2 3">M97-236</strain>
    </source>
</reference>
<dbReference type="InterPro" id="IPR016181">
    <property type="entry name" value="Acyl_CoA_acyltransferase"/>
</dbReference>
<dbReference type="EMBL" id="JAKIXB020000005">
    <property type="protein sequence ID" value="KAL1608653.1"/>
    <property type="molecule type" value="Genomic_DNA"/>
</dbReference>
<dbReference type="SUPFAM" id="SSF55729">
    <property type="entry name" value="Acyl-CoA N-acyltransferases (Nat)"/>
    <property type="match status" value="1"/>
</dbReference>
<organism evidence="2 3">
    <name type="scientific">Nothophoma quercina</name>
    <dbReference type="NCBI Taxonomy" id="749835"/>
    <lineage>
        <taxon>Eukaryota</taxon>
        <taxon>Fungi</taxon>
        <taxon>Dikarya</taxon>
        <taxon>Ascomycota</taxon>
        <taxon>Pezizomycotina</taxon>
        <taxon>Dothideomycetes</taxon>
        <taxon>Pleosporomycetidae</taxon>
        <taxon>Pleosporales</taxon>
        <taxon>Pleosporineae</taxon>
        <taxon>Didymellaceae</taxon>
        <taxon>Nothophoma</taxon>
    </lineage>
</organism>
<dbReference type="PANTHER" id="PTHR42791:SF14">
    <property type="entry name" value="N-ACETYLTRANSFERASE DOMAIN-CONTAINING PROTEIN"/>
    <property type="match status" value="1"/>
</dbReference>
<dbReference type="PANTHER" id="PTHR42791">
    <property type="entry name" value="GNAT FAMILY ACETYLTRANSFERASE"/>
    <property type="match status" value="1"/>
</dbReference>
<evidence type="ECO:0000313" key="2">
    <source>
        <dbReference type="EMBL" id="KAL1608653.1"/>
    </source>
</evidence>
<comment type="caution">
    <text evidence="2">The sequence shown here is derived from an EMBL/GenBank/DDBJ whole genome shotgun (WGS) entry which is preliminary data.</text>
</comment>
<dbReference type="InterPro" id="IPR000182">
    <property type="entry name" value="GNAT_dom"/>
</dbReference>
<proteinExistence type="predicted"/>
<accession>A0ABR3RWP5</accession>
<keyword evidence="3" id="KW-1185">Reference proteome</keyword>
<dbReference type="PROSITE" id="PS51186">
    <property type="entry name" value="GNAT"/>
    <property type="match status" value="1"/>
</dbReference>
<dbReference type="CDD" id="cd04301">
    <property type="entry name" value="NAT_SF"/>
    <property type="match status" value="1"/>
</dbReference>
<evidence type="ECO:0000313" key="3">
    <source>
        <dbReference type="Proteomes" id="UP001521222"/>
    </source>
</evidence>